<name>A0AAW0ELV5_9TRYP</name>
<feature type="compositionally biased region" description="Pro residues" evidence="1">
    <location>
        <begin position="669"/>
        <end position="684"/>
    </location>
</feature>
<feature type="compositionally biased region" description="Low complexity" evidence="1">
    <location>
        <begin position="445"/>
        <end position="458"/>
    </location>
</feature>
<feature type="compositionally biased region" description="Low complexity" evidence="1">
    <location>
        <begin position="62"/>
        <end position="81"/>
    </location>
</feature>
<feature type="region of interest" description="Disordered" evidence="1">
    <location>
        <begin position="1221"/>
        <end position="1271"/>
    </location>
</feature>
<dbReference type="Proteomes" id="UP001430356">
    <property type="component" value="Unassembled WGS sequence"/>
</dbReference>
<protein>
    <submittedName>
        <fullName evidence="2">Uncharacterized protein</fullName>
    </submittedName>
</protein>
<evidence type="ECO:0000313" key="2">
    <source>
        <dbReference type="EMBL" id="KAK7194422.1"/>
    </source>
</evidence>
<proteinExistence type="predicted"/>
<feature type="region of interest" description="Disordered" evidence="1">
    <location>
        <begin position="1305"/>
        <end position="1338"/>
    </location>
</feature>
<feature type="compositionally biased region" description="Low complexity" evidence="1">
    <location>
        <begin position="98"/>
        <end position="115"/>
    </location>
</feature>
<feature type="compositionally biased region" description="Low complexity" evidence="1">
    <location>
        <begin position="1413"/>
        <end position="1442"/>
    </location>
</feature>
<feature type="compositionally biased region" description="Gly residues" evidence="1">
    <location>
        <begin position="234"/>
        <end position="248"/>
    </location>
</feature>
<feature type="region of interest" description="Disordered" evidence="1">
    <location>
        <begin position="55"/>
        <end position="142"/>
    </location>
</feature>
<evidence type="ECO:0000313" key="3">
    <source>
        <dbReference type="Proteomes" id="UP001430356"/>
    </source>
</evidence>
<accession>A0AAW0ELV5</accession>
<feature type="compositionally biased region" description="Low complexity" evidence="1">
    <location>
        <begin position="685"/>
        <end position="731"/>
    </location>
</feature>
<feature type="compositionally biased region" description="Gly residues" evidence="1">
    <location>
        <begin position="922"/>
        <end position="938"/>
    </location>
</feature>
<feature type="compositionally biased region" description="Basic and acidic residues" evidence="1">
    <location>
        <begin position="288"/>
        <end position="300"/>
    </location>
</feature>
<feature type="compositionally biased region" description="Polar residues" evidence="1">
    <location>
        <begin position="421"/>
        <end position="430"/>
    </location>
</feature>
<feature type="compositionally biased region" description="Basic residues" evidence="1">
    <location>
        <begin position="1545"/>
        <end position="1559"/>
    </location>
</feature>
<dbReference type="EMBL" id="JAECZO010000036">
    <property type="protein sequence ID" value="KAK7194422.1"/>
    <property type="molecule type" value="Genomic_DNA"/>
</dbReference>
<evidence type="ECO:0000256" key="1">
    <source>
        <dbReference type="SAM" id="MobiDB-lite"/>
    </source>
</evidence>
<feature type="region of interest" description="Disordered" evidence="1">
    <location>
        <begin position="632"/>
        <end position="737"/>
    </location>
</feature>
<feature type="compositionally biased region" description="Gly residues" evidence="1">
    <location>
        <begin position="1576"/>
        <end position="1595"/>
    </location>
</feature>
<feature type="compositionally biased region" description="Polar residues" evidence="1">
    <location>
        <begin position="1230"/>
        <end position="1248"/>
    </location>
</feature>
<comment type="caution">
    <text evidence="2">The sequence shown here is derived from an EMBL/GenBank/DDBJ whole genome shotgun (WGS) entry which is preliminary data.</text>
</comment>
<organism evidence="2 3">
    <name type="scientific">Novymonas esmeraldas</name>
    <dbReference type="NCBI Taxonomy" id="1808958"/>
    <lineage>
        <taxon>Eukaryota</taxon>
        <taxon>Discoba</taxon>
        <taxon>Euglenozoa</taxon>
        <taxon>Kinetoplastea</taxon>
        <taxon>Metakinetoplastina</taxon>
        <taxon>Trypanosomatida</taxon>
        <taxon>Trypanosomatidae</taxon>
        <taxon>Novymonas</taxon>
    </lineage>
</organism>
<feature type="region of interest" description="Disordered" evidence="1">
    <location>
        <begin position="155"/>
        <end position="199"/>
    </location>
</feature>
<feature type="compositionally biased region" description="Polar residues" evidence="1">
    <location>
        <begin position="1689"/>
        <end position="1708"/>
    </location>
</feature>
<feature type="compositionally biased region" description="Polar residues" evidence="1">
    <location>
        <begin position="1256"/>
        <end position="1267"/>
    </location>
</feature>
<feature type="region of interest" description="Disordered" evidence="1">
    <location>
        <begin position="214"/>
        <end position="308"/>
    </location>
</feature>
<feature type="compositionally biased region" description="Polar residues" evidence="1">
    <location>
        <begin position="155"/>
        <end position="166"/>
    </location>
</feature>
<feature type="compositionally biased region" description="Pro residues" evidence="1">
    <location>
        <begin position="1488"/>
        <end position="1497"/>
    </location>
</feature>
<feature type="compositionally biased region" description="Pro residues" evidence="1">
    <location>
        <begin position="1395"/>
        <end position="1411"/>
    </location>
</feature>
<feature type="region of interest" description="Disordered" evidence="1">
    <location>
        <begin position="1688"/>
        <end position="1708"/>
    </location>
</feature>
<feature type="compositionally biased region" description="Low complexity" evidence="1">
    <location>
        <begin position="870"/>
        <end position="895"/>
    </location>
</feature>
<keyword evidence="3" id="KW-1185">Reference proteome</keyword>
<feature type="compositionally biased region" description="Polar residues" evidence="1">
    <location>
        <begin position="1446"/>
        <end position="1466"/>
    </location>
</feature>
<sequence length="1708" mass="172943">MSSGGAPLLHGDAAAAAPVAVAAVNSSSSQVGGTASSGASLALLPTKLSAAGAPALPRVNESSEPPLAPSPSSRLLSRGASVTDDGTAHNAVVGAPSHVRAAAEPTVAASVAAAPRTPPRRHPPSREDGVVPGDEEEEEGRGRVHVVLMNASRQTFGRFASGSSERQVNDDRDDNDGTGGSALHRCTGGATTMSVPSPQRRRVVWSRLAAREPCAHGGSDGAPWPTTTTRVSAPGGGGGGGGRGGRGRGTMQHAAPASQSAQFAKHTLTPATETVEQRATADSSLGVSDDREKDKEDPLHAHRRRRCRSSHVDFAGMEVSASSTSSIPHSMAETQWVNTSEAMELDAQDLPLPLPSTAGADDFTTVSASTASPTWSRAASPLLTCAKVVGEAGAASGAAAKPRSSIAVPATIVPHRRGTAGPQQLSGNQSEWRRKRSDDESAALSGRNSYSVSASRSSGGAGDTPLVSVERSVTWSGARRTEDSVSSPLASPELKPKLQQQQQRQRRSMDSSELVPSSPPQAAANGAQSTVDLSSAACNPSGSYVSLRSMGSHNGAQRAVPLSRACPPRRAVAPPLQLPTPLGPGDGGAAGANLGVSVRSPLGMSNSVGLPMFMSGSTASLMAFPRYDAATPPRTAHNTAAAPPVRNDVDPPLAPGSRAQQRDSEVERPPLPPTVPSAQAPPSPVAAVLQRSSSIAAASARHGSSRGSPFTPSPSQSQQRQLSPSSRFPRPGEANPFEIGSLNSLSAMPQRSQRTFTVTSAASLGVDNGANAFGSRSRAAAHSSLHDSAISMWQSSTMLSDHILQTLAHGMALGGVSTAPWNAALENATSLPPNSPAHDGAVRRLAAKALPPQSPGAQPWPRSGAGGGSAAHAMRAVVAPSSASSQSVTSTAAGVDRAMHGSPMNQTAHQCGSSLLVPLMHGGGGGGGPARSLGGWGVAGAPQPQSVAPGQDGSGEAAEAGCYSPTPSIPLAPASASLTPAHSPRHAPRYRASPGAGYFFAAADGSLRDAGGYSATTPPTSLSAALHTERSLVTPMRGYNFARRSTVASVAQPSMMLRPELSTSAPLLAHAGRGNRSTVASSALSQASLGAEGVMFSAGGTPNEVGEAPMVSGAAADDPTRMLRPADSGATHHYATSVADSGVAVAAPTEASLVVPSMFLQSVHDSGAGVAAAPHAPAAPLSMCAAAQRLLAAAVLAGGSGRAGALPPTVPVSLAKIGPMPGLARRLPTGSESTQPSDGTTDTRTSALATAAAVPSGSSEESPNGVSTVAAVSPPPLPHWSAPAASAPMQLPQPRVSLVHRLSDTASGTDTHTSDEPRRCSTAPVTAAPQRQVSGSSDLVAAAATPPLISRIVSIKETGSVRPGEGTTSSFLPVLPLAQEEAAGATSLSCEPTPVVGPMPSGPCPNTPRSPPQQYQQHQQQHQQQQQQQQQWWASAVARAAAPFSGSGNTARAVTSVTTHRNSSSPDDLRSIPPSFGRAPARLTQPQLQPPAQPLLPRPSTLAASPPRDVAELPASDFAGDGRVEPGSQSSTADRAAGTGERYGHSRRANRGMLFHRRSTLTNGSGSRSRQIDDSGSGGGDGGSGGGGGGSGGGAAHRISIPRYQRHHDVESLLDDAERAMNRAAVPIVPVLGLGSRAIEVGEIPFGVLGNGLASSMMSLRTPAMTVSITGSDRGLVSVLAMGSASEKLFSSPSDTAPSFPTSAPTRR</sequence>
<feature type="region of interest" description="Disordered" evidence="1">
    <location>
        <begin position="922"/>
        <end position="966"/>
    </location>
</feature>
<feature type="region of interest" description="Disordered" evidence="1">
    <location>
        <begin position="850"/>
        <end position="909"/>
    </location>
</feature>
<gene>
    <name evidence="2" type="ORF">NESM_000358600</name>
</gene>
<feature type="region of interest" description="Disordered" evidence="1">
    <location>
        <begin position="1385"/>
        <end position="1597"/>
    </location>
</feature>
<feature type="region of interest" description="Disordered" evidence="1">
    <location>
        <begin position="412"/>
        <end position="534"/>
    </location>
</feature>
<reference evidence="2 3" key="1">
    <citation type="journal article" date="2021" name="MBio">
        <title>A New Model Trypanosomatid, Novymonas esmeraldas: Genomic Perception of Its 'Candidatus Pandoraea novymonadis' Endosymbiont.</title>
        <authorList>
            <person name="Zakharova A."/>
            <person name="Saura A."/>
            <person name="Butenko A."/>
            <person name="Podesvova L."/>
            <person name="Warmusova S."/>
            <person name="Kostygov A.Y."/>
            <person name="Nenarokova A."/>
            <person name="Lukes J."/>
            <person name="Opperdoes F.R."/>
            <person name="Yurchenko V."/>
        </authorList>
    </citation>
    <scope>NUCLEOTIDE SEQUENCE [LARGE SCALE GENOMIC DNA]</scope>
    <source>
        <strain evidence="2 3">E262AT.01</strain>
    </source>
</reference>